<evidence type="ECO:0000256" key="1">
    <source>
        <dbReference type="SAM" id="Coils"/>
    </source>
</evidence>
<accession>A0A0C5VVM8</accession>
<keyword evidence="3" id="KW-0472">Membrane</keyword>
<feature type="coiled-coil region" evidence="1">
    <location>
        <begin position="189"/>
        <end position="223"/>
    </location>
</feature>
<reference evidence="4 5" key="1">
    <citation type="submission" date="2014-01" db="EMBL/GenBank/DDBJ databases">
        <title>Full genme sequencing of cellulolytic bacterium Gynuella sunshinyii YC6258T gen. nov., sp. nov.</title>
        <authorList>
            <person name="Khan H."/>
            <person name="Chung E.J."/>
            <person name="Chung Y.R."/>
        </authorList>
    </citation>
    <scope>NUCLEOTIDE SEQUENCE [LARGE SCALE GENOMIC DNA]</scope>
    <source>
        <strain evidence="4 5">YC6258</strain>
    </source>
</reference>
<dbReference type="KEGG" id="gsn:YC6258_02486"/>
<feature type="coiled-coil region" evidence="1">
    <location>
        <begin position="258"/>
        <end position="285"/>
    </location>
</feature>
<keyword evidence="5" id="KW-1185">Reference proteome</keyword>
<feature type="transmembrane region" description="Helical" evidence="3">
    <location>
        <begin position="54"/>
        <end position="73"/>
    </location>
</feature>
<name>A0A0C5VVM8_9GAMM</name>
<keyword evidence="3" id="KW-0812">Transmembrane</keyword>
<protein>
    <submittedName>
        <fullName evidence="4">Chromosome segregation ATPase</fullName>
    </submittedName>
</protein>
<evidence type="ECO:0000256" key="3">
    <source>
        <dbReference type="SAM" id="Phobius"/>
    </source>
</evidence>
<feature type="coiled-coil region" evidence="1">
    <location>
        <begin position="79"/>
        <end position="106"/>
    </location>
</feature>
<dbReference type="HOGENOM" id="CLU_080135_0_0_6"/>
<keyword evidence="1" id="KW-0175">Coiled coil</keyword>
<dbReference type="OrthoDB" id="5700790at2"/>
<dbReference type="RefSeq" id="WP_044617039.1">
    <property type="nucleotide sequence ID" value="NZ_CP007142.1"/>
</dbReference>
<dbReference type="AlphaFoldDB" id="A0A0C5VVM8"/>
<sequence length="286" mass="32235">MNRPSGPKQNMDELPSLVPDRDEIVSRQRSLKSSRSKPGQAAKPADKKTGTGFLWFWVVLLITVNTGLGWWCFQLYSKLEQAGSDRAILTARVEAMEQQMSATDENLVLNETSLQNRFSNIMAEIRKLWDVSNKRNKAWIQTNQEDIKNIIEGNKQADKSLTAILEQLAPLKEQLNTQQTTVVDLQSLSQEAKIGLEALKKNLNDLQKQYEAANARMDELALGQQLLSDQSQLEPRISSLEQKEKSMSLDLESISTSRTQVSARLVSLQNQIKALEQQILELKGTP</sequence>
<evidence type="ECO:0000256" key="2">
    <source>
        <dbReference type="SAM" id="MobiDB-lite"/>
    </source>
</evidence>
<proteinExistence type="predicted"/>
<dbReference type="STRING" id="1445510.YC6258_02486"/>
<gene>
    <name evidence="4" type="ORF">YC6258_02486</name>
</gene>
<dbReference type="Proteomes" id="UP000032266">
    <property type="component" value="Chromosome"/>
</dbReference>
<keyword evidence="3" id="KW-1133">Transmembrane helix</keyword>
<feature type="region of interest" description="Disordered" evidence="2">
    <location>
        <begin position="1"/>
        <end position="46"/>
    </location>
</feature>
<organism evidence="4 5">
    <name type="scientific">Gynuella sunshinyii YC6258</name>
    <dbReference type="NCBI Taxonomy" id="1445510"/>
    <lineage>
        <taxon>Bacteria</taxon>
        <taxon>Pseudomonadati</taxon>
        <taxon>Pseudomonadota</taxon>
        <taxon>Gammaproteobacteria</taxon>
        <taxon>Oceanospirillales</taxon>
        <taxon>Saccharospirillaceae</taxon>
        <taxon>Gynuella</taxon>
    </lineage>
</organism>
<evidence type="ECO:0000313" key="4">
    <source>
        <dbReference type="EMBL" id="AJQ94524.1"/>
    </source>
</evidence>
<dbReference type="EMBL" id="CP007142">
    <property type="protein sequence ID" value="AJQ94524.1"/>
    <property type="molecule type" value="Genomic_DNA"/>
</dbReference>
<evidence type="ECO:0000313" key="5">
    <source>
        <dbReference type="Proteomes" id="UP000032266"/>
    </source>
</evidence>